<dbReference type="Pfam" id="PF01168">
    <property type="entry name" value="Ala_racemase_N"/>
    <property type="match status" value="1"/>
</dbReference>
<organism evidence="6 7">
    <name type="scientific">Candida viswanathii</name>
    <dbReference type="NCBI Taxonomy" id="5486"/>
    <lineage>
        <taxon>Eukaryota</taxon>
        <taxon>Fungi</taxon>
        <taxon>Dikarya</taxon>
        <taxon>Ascomycota</taxon>
        <taxon>Saccharomycotina</taxon>
        <taxon>Pichiomycetes</taxon>
        <taxon>Debaryomycetaceae</taxon>
        <taxon>Candida/Lodderomyces clade</taxon>
        <taxon>Candida</taxon>
    </lineage>
</organism>
<gene>
    <name evidence="6" type="ORF">Cantr_05578</name>
</gene>
<dbReference type="SUPFAM" id="SSF51419">
    <property type="entry name" value="PLP-binding barrel"/>
    <property type="match status" value="1"/>
</dbReference>
<dbReference type="InterPro" id="IPR029066">
    <property type="entry name" value="PLP-binding_barrel"/>
</dbReference>
<evidence type="ECO:0000256" key="4">
    <source>
        <dbReference type="RuleBase" id="RU004514"/>
    </source>
</evidence>
<comment type="similarity">
    <text evidence="2 4">Belongs to the pyridoxal phosphate-binding protein YggS/PROSC family.</text>
</comment>
<name>A0A367XTX4_9ASCO</name>
<dbReference type="InterPro" id="IPR001608">
    <property type="entry name" value="Ala_racemase_N"/>
</dbReference>
<dbReference type="Gene3D" id="3.20.20.10">
    <property type="entry name" value="Alanine racemase"/>
    <property type="match status" value="1"/>
</dbReference>
<proteinExistence type="inferred from homology"/>
<comment type="cofactor">
    <cofactor evidence="3">
        <name>pyridoxal 5'-phosphate</name>
        <dbReference type="ChEBI" id="CHEBI:597326"/>
    </cofactor>
</comment>
<evidence type="ECO:0000313" key="6">
    <source>
        <dbReference type="EMBL" id="RCK56262.1"/>
    </source>
</evidence>
<dbReference type="Proteomes" id="UP000253472">
    <property type="component" value="Unassembled WGS sequence"/>
</dbReference>
<dbReference type="FunFam" id="3.20.20.10:FF:000007">
    <property type="entry name" value="Pyridoxal phosphate homeostasis protein"/>
    <property type="match status" value="1"/>
</dbReference>
<dbReference type="OrthoDB" id="10264196at2759"/>
<evidence type="ECO:0000256" key="1">
    <source>
        <dbReference type="ARBA" id="ARBA00022898"/>
    </source>
</evidence>
<sequence>MHTCTLLARMINKLSPQLLSPRTLLRTMSSTSYPQPTEARKQELIANYNNTLARVHSLNPKVQLIAVSKLKPSSDIMALYSAGVRHFGENYVQELIGKAQELPRDIQWHFIGGLQSGKAKDLSKHVENLYAVETVDSLKKCKQLNNTREKVGGEVINVYLQVNTSGEEQKSGFLKIEDIESTIEYLISDESKKLNVLGLMTIGSFDESVSADGENKDFKKLMETKQILDKKFNLDLELSMGMSNDFEQAIKQGSTSVRVGTTIFGARPPRQQA</sequence>
<keyword evidence="1 2" id="KW-0663">Pyridoxal phosphate</keyword>
<dbReference type="PANTHER" id="PTHR10146">
    <property type="entry name" value="PROLINE SYNTHETASE CO-TRANSCRIBED BACTERIAL HOMOLOG PROTEIN"/>
    <property type="match status" value="1"/>
</dbReference>
<dbReference type="InterPro" id="IPR011078">
    <property type="entry name" value="PyrdxlP_homeostasis"/>
</dbReference>
<comment type="function">
    <text evidence="2">Pyridoxal 5'-phosphate (PLP)-binding protein, which may be involved in intracellular homeostatic regulation of pyridoxal 5'-phosphate (PLP), the active form of vitamin B6.</text>
</comment>
<dbReference type="GO" id="GO:0030170">
    <property type="term" value="F:pyridoxal phosphate binding"/>
    <property type="evidence" value="ECO:0007669"/>
    <property type="project" value="UniProtKB-UniRule"/>
</dbReference>
<dbReference type="AlphaFoldDB" id="A0A367XTX4"/>
<reference evidence="6 7" key="1">
    <citation type="submission" date="2018-06" db="EMBL/GenBank/DDBJ databases">
        <title>Whole genome sequencing of Candida tropicalis (genome annotated by CSBL at Korea University).</title>
        <authorList>
            <person name="Ahn J."/>
        </authorList>
    </citation>
    <scope>NUCLEOTIDE SEQUENCE [LARGE SCALE GENOMIC DNA]</scope>
    <source>
        <strain evidence="6 7">ATCC 20962</strain>
    </source>
</reference>
<dbReference type="PIRSF" id="PIRSF004848">
    <property type="entry name" value="YBL036c_PLPDEIII"/>
    <property type="match status" value="1"/>
</dbReference>
<dbReference type="NCBIfam" id="TIGR00044">
    <property type="entry name" value="YggS family pyridoxal phosphate-dependent enzyme"/>
    <property type="match status" value="1"/>
</dbReference>
<dbReference type="STRING" id="5486.A0A367XTX4"/>
<dbReference type="HAMAP" id="MF_02087">
    <property type="entry name" value="PLP_homeostasis"/>
    <property type="match status" value="1"/>
</dbReference>
<keyword evidence="7" id="KW-1185">Reference proteome</keyword>
<evidence type="ECO:0000313" key="7">
    <source>
        <dbReference type="Proteomes" id="UP000253472"/>
    </source>
</evidence>
<feature type="domain" description="Alanine racemase N-terminal" evidence="5">
    <location>
        <begin position="46"/>
        <end position="268"/>
    </location>
</feature>
<feature type="modified residue" description="N6-(pyridoxal phosphate)lysine" evidence="2 3">
    <location>
        <position position="69"/>
    </location>
</feature>
<dbReference type="CDD" id="cd06822">
    <property type="entry name" value="PLPDE_III_YBL036c_euk"/>
    <property type="match status" value="1"/>
</dbReference>
<dbReference type="EMBL" id="QLNQ01000029">
    <property type="protein sequence ID" value="RCK56262.1"/>
    <property type="molecule type" value="Genomic_DNA"/>
</dbReference>
<evidence type="ECO:0000256" key="3">
    <source>
        <dbReference type="PIRSR" id="PIRSR004848-1"/>
    </source>
</evidence>
<dbReference type="PANTHER" id="PTHR10146:SF14">
    <property type="entry name" value="PYRIDOXAL PHOSPHATE HOMEOSTASIS PROTEIN"/>
    <property type="match status" value="1"/>
</dbReference>
<evidence type="ECO:0000256" key="2">
    <source>
        <dbReference type="HAMAP-Rule" id="MF_03225"/>
    </source>
</evidence>
<comment type="caution">
    <text evidence="6">The sequence shown here is derived from an EMBL/GenBank/DDBJ whole genome shotgun (WGS) entry which is preliminary data.</text>
</comment>
<evidence type="ECO:0000259" key="5">
    <source>
        <dbReference type="Pfam" id="PF01168"/>
    </source>
</evidence>
<protein>
    <recommendedName>
        <fullName evidence="2">Pyridoxal phosphate homeostasis protein</fullName>
        <shortName evidence="2">PLP homeostasis protein</shortName>
    </recommendedName>
</protein>
<accession>A0A367XTX4</accession>